<evidence type="ECO:0000313" key="3">
    <source>
        <dbReference type="Proteomes" id="UP001476798"/>
    </source>
</evidence>
<protein>
    <submittedName>
        <fullName evidence="2">Uncharacterized protein</fullName>
    </submittedName>
</protein>
<reference evidence="2 3" key="1">
    <citation type="submission" date="2021-06" db="EMBL/GenBank/DDBJ databases">
        <authorList>
            <person name="Palmer J.M."/>
        </authorList>
    </citation>
    <scope>NUCLEOTIDE SEQUENCE [LARGE SCALE GENOMIC DNA]</scope>
    <source>
        <strain evidence="2 3">GA_2019</strain>
        <tissue evidence="2">Muscle</tissue>
    </source>
</reference>
<feature type="compositionally biased region" description="Polar residues" evidence="1">
    <location>
        <begin position="69"/>
        <end position="78"/>
    </location>
</feature>
<name>A0ABV0MTR7_9TELE</name>
<dbReference type="EMBL" id="JAHRIO010010923">
    <property type="protein sequence ID" value="MEQ2161833.1"/>
    <property type="molecule type" value="Genomic_DNA"/>
</dbReference>
<keyword evidence="3" id="KW-1185">Reference proteome</keyword>
<sequence length="102" mass="11491">MKLTQGWMSSAITSNVRSRLLHLLNAICDKFHRESSGCDTGRSSPNRQQCPSDVDEDYYQLHYDRASTPNFASQSHYSESADAMKPKSRGTDCENNSRDSLV</sequence>
<accession>A0ABV0MTR7</accession>
<dbReference type="Proteomes" id="UP001476798">
    <property type="component" value="Unassembled WGS sequence"/>
</dbReference>
<evidence type="ECO:0000256" key="1">
    <source>
        <dbReference type="SAM" id="MobiDB-lite"/>
    </source>
</evidence>
<feature type="compositionally biased region" description="Polar residues" evidence="1">
    <location>
        <begin position="37"/>
        <end position="51"/>
    </location>
</feature>
<gene>
    <name evidence="2" type="ORF">GOODEAATRI_013646</name>
</gene>
<organism evidence="2 3">
    <name type="scientific">Goodea atripinnis</name>
    <dbReference type="NCBI Taxonomy" id="208336"/>
    <lineage>
        <taxon>Eukaryota</taxon>
        <taxon>Metazoa</taxon>
        <taxon>Chordata</taxon>
        <taxon>Craniata</taxon>
        <taxon>Vertebrata</taxon>
        <taxon>Euteleostomi</taxon>
        <taxon>Actinopterygii</taxon>
        <taxon>Neopterygii</taxon>
        <taxon>Teleostei</taxon>
        <taxon>Neoteleostei</taxon>
        <taxon>Acanthomorphata</taxon>
        <taxon>Ovalentaria</taxon>
        <taxon>Atherinomorphae</taxon>
        <taxon>Cyprinodontiformes</taxon>
        <taxon>Goodeidae</taxon>
        <taxon>Goodea</taxon>
    </lineage>
</organism>
<feature type="region of interest" description="Disordered" evidence="1">
    <location>
        <begin position="33"/>
        <end position="55"/>
    </location>
</feature>
<feature type="region of interest" description="Disordered" evidence="1">
    <location>
        <begin position="69"/>
        <end position="102"/>
    </location>
</feature>
<comment type="caution">
    <text evidence="2">The sequence shown here is derived from an EMBL/GenBank/DDBJ whole genome shotgun (WGS) entry which is preliminary data.</text>
</comment>
<feature type="compositionally biased region" description="Basic and acidic residues" evidence="1">
    <location>
        <begin position="82"/>
        <end position="102"/>
    </location>
</feature>
<evidence type="ECO:0000313" key="2">
    <source>
        <dbReference type="EMBL" id="MEQ2161833.1"/>
    </source>
</evidence>
<proteinExistence type="predicted"/>